<organism evidence="1 2">
    <name type="scientific">Empedobacter brevis NBRC 14943 = ATCC 43319</name>
    <dbReference type="NCBI Taxonomy" id="1218108"/>
    <lineage>
        <taxon>Bacteria</taxon>
        <taxon>Pseudomonadati</taxon>
        <taxon>Bacteroidota</taxon>
        <taxon>Flavobacteriia</taxon>
        <taxon>Flavobacteriales</taxon>
        <taxon>Weeksellaceae</taxon>
        <taxon>Empedobacter</taxon>
    </lineage>
</organism>
<protein>
    <submittedName>
        <fullName evidence="1">Uncharacterized protein</fullName>
    </submittedName>
</protein>
<evidence type="ECO:0000313" key="2">
    <source>
        <dbReference type="Proteomes" id="UP000321245"/>
    </source>
</evidence>
<dbReference type="STRING" id="1218108.GCA_000382425_00449"/>
<reference evidence="1 2" key="1">
    <citation type="submission" date="2019-07" db="EMBL/GenBank/DDBJ databases">
        <title>Whole genome shotgun sequence of Empedobacter brevis NBRC 14943.</title>
        <authorList>
            <person name="Hosoyama A."/>
            <person name="Uohara A."/>
            <person name="Ohji S."/>
            <person name="Ichikawa N."/>
        </authorList>
    </citation>
    <scope>NUCLEOTIDE SEQUENCE [LARGE SCALE GENOMIC DNA]</scope>
    <source>
        <strain evidence="1 2">NBRC 14943</strain>
    </source>
</reference>
<dbReference type="GeneID" id="84648727"/>
<comment type="caution">
    <text evidence="1">The sequence shown here is derived from an EMBL/GenBank/DDBJ whole genome shotgun (WGS) entry which is preliminary data.</text>
</comment>
<dbReference type="RefSeq" id="WP_019973957.1">
    <property type="nucleotide sequence ID" value="NZ_BJXC01000002.1"/>
</dbReference>
<dbReference type="EMBL" id="BJXC01000002">
    <property type="protein sequence ID" value="GEM50759.1"/>
    <property type="molecule type" value="Genomic_DNA"/>
</dbReference>
<dbReference type="Proteomes" id="UP000321245">
    <property type="component" value="Unassembled WGS sequence"/>
</dbReference>
<accession>A0A511ND70</accession>
<evidence type="ECO:0000313" key="1">
    <source>
        <dbReference type="EMBL" id="GEM50759.1"/>
    </source>
</evidence>
<gene>
    <name evidence="1" type="ORF">EB1_05490</name>
</gene>
<proteinExistence type="predicted"/>
<name>A0A511ND70_9FLAO</name>
<sequence>MKNLVFILVFLQLSSHCLDGKILNEFTQSKEVEYFNIKQFIFIENGYLDYFENIKQQKAIIIISKDKVTDKKYFEIYKITKEKDNVKKVFIRYQHLNAYFILECTPDSLLNIESGQS</sequence>
<dbReference type="AlphaFoldDB" id="A0A511ND70"/>
<keyword evidence="2" id="KW-1185">Reference proteome</keyword>